<dbReference type="EMBL" id="LN899819">
    <property type="protein sequence ID" value="CUV12000.1"/>
    <property type="molecule type" value="Genomic_DNA"/>
</dbReference>
<evidence type="ECO:0000313" key="2">
    <source>
        <dbReference type="EMBL" id="CUV12000.1"/>
    </source>
</evidence>
<sequence length="102" mass="10944">MQWNVFMGEAQRMAVSGLSNIVGRCSMGCAAPPVMRPSDIGRHDPFPRGFRAAGQAARTLLEPPALRSPASPTPGVGQRAIEASVRRSESQSRAEPRYPLSP</sequence>
<gene>
    <name evidence="2" type="ORF">RUN39_v1_290013</name>
</gene>
<feature type="compositionally biased region" description="Basic and acidic residues" evidence="1">
    <location>
        <begin position="84"/>
        <end position="96"/>
    </location>
</feature>
<protein>
    <submittedName>
        <fullName evidence="2">Uncharacterized protein</fullName>
    </submittedName>
</protein>
<evidence type="ECO:0000256" key="1">
    <source>
        <dbReference type="SAM" id="MobiDB-lite"/>
    </source>
</evidence>
<organism evidence="2">
    <name type="scientific">Ralstonia solanacearum</name>
    <name type="common">Pseudomonas solanacearum</name>
    <dbReference type="NCBI Taxonomy" id="305"/>
    <lineage>
        <taxon>Bacteria</taxon>
        <taxon>Pseudomonadati</taxon>
        <taxon>Pseudomonadota</taxon>
        <taxon>Betaproteobacteria</taxon>
        <taxon>Burkholderiales</taxon>
        <taxon>Burkholderiaceae</taxon>
        <taxon>Ralstonia</taxon>
        <taxon>Ralstonia solanacearum species complex</taxon>
    </lineage>
</organism>
<feature type="region of interest" description="Disordered" evidence="1">
    <location>
        <begin position="62"/>
        <end position="102"/>
    </location>
</feature>
<dbReference type="AlphaFoldDB" id="A0A0S4TPK9"/>
<reference evidence="2" key="1">
    <citation type="submission" date="2015-10" db="EMBL/GenBank/DDBJ databases">
        <authorList>
            <person name="Gilbert D.G."/>
        </authorList>
    </citation>
    <scope>NUCLEOTIDE SEQUENCE</scope>
    <source>
        <strain evidence="2">Phyl III-seqv23</strain>
    </source>
</reference>
<proteinExistence type="predicted"/>
<name>A0A0S4TPK9_RALSL</name>
<accession>A0A0S4TPK9</accession>